<gene>
    <name evidence="1" type="ORF">O1611_g1895</name>
</gene>
<evidence type="ECO:0000313" key="2">
    <source>
        <dbReference type="Proteomes" id="UP001153332"/>
    </source>
</evidence>
<sequence length="1800" mass="201453">MVRSLPTFLFDLKRTKRNEWDQQQLVAMEYLYLERTIEWLAEISQYLRTANDAIYSQGLIMDLVIGRRIVTLWLQVITVLGDQEADEHFYESLMKQVGGTNQEVYHSIKEFVRHDDEKVTKIAERLARAMAKIAVSRNMLSLESRRDGAVLPCNTIPVPENPLFVGQDQALRTLDSELAPRNTPSRLFSVALYGIGGVGKTQLALAYAHLRLKDLDAVFWISAEDPHSVQRSFSRVAVDALRLTKARAGAHEENMALVLNWLRNTSARWLLIFDHMVGDYVFENCWPVSSHGSIIVTTRNAIITPPIDYGIVLHGFSDDDTIHFLEKFGLHGEWTMAKEISSALDWLPLAISQMAALMKARSYLTKDFADIYKEYGHRLHGERTPGWKYLGYEHAIDSVWEASFKSLGKDAHAWLGVSSFMGSDDLIERGQQIKSSKKLPEVLRFLEDRLSMGNALEDLLRHSLVSGGPRSLRLSFSRLVRTECRVRMENAQEYFEATIKILLDWFPFPSGQANKYDDEECKIADSNVFRVLALIKYYEESQSAPQPLELSIDFVSLLVNTANAIHDNDRVNVVPKLLDTAASVFPKCREQDGGELVWAHLLSVRGMYHLATAEFVKSEEELTECLNIRSRLLPRDDFLMCLAFSRLGMAVGSQGRYQEGLDLLLKAGKALEGPAEEIPTMKQVWCYHIARNYYCMGKYEEAERVLRAALEEAEGWYQKAYGHLTFASLWTRMGRLDDAKESVQTAHKIVSVYSVYHWHAKGSWLNSYCAYRGGVVAMLQGRIKHAIIMTGDAVSYGKTSNVPIGILSRYTHAFSEALAMDPAQHDESEIQRLEARRLRSRMPGGGGDLDDESDAAFEKLVMMDHRLENSTKGTEWASHSRVALHITLGNIRLLYASSLHAQEVAELAGGVVSLQAALASVTNEVTVAAANLNFDFTLVKCEAPKEYQSIGQSLTPYRKAEAEGGSQHVTARRLGALFEGVCPKVPNLLGAFGTRAAEIAQDSSTHSQYKPTENWIFSDYTGIDSTSLWAAATSSKAALPVYLLACMLARAWGDADATSLWVEIVAERRRDIAARYQNEEEMPFATAMAAAQAEITRDQLAKWDASARAWLQTADKSRFKQRKQFLLIANNIDIPISNESRTFDSIVVAWTTALEAMEKLIMGEPLAVKNGSILLGISAWHIYPDMDVFSGKDGSKSIDMKDPLVHPGGVVSLGLLDSTLRASQGVYWSLALANHRFYGRAVKKTSQLNGDESRLTFNELQIVTIGVILTKWKIRPSDIFPTLEFLHKFFSLVPYDPSKYTHGWISMLNTLISYCLQNQASATPLISLGQRRGDFIPSALGAEQSLFGLTDLSTILDLIETPSNRIELLRRLASRVADLEDVEAYIRYRDSGEWCYATVFQILTGGDGQPTFGNRTSPASHSRSIRSEKCHYRWTDSRDSIGHTLPPEKLRSARDTPLKWRGDIGFYSSPEKKHSFLFGNFDSAAVFTLGGMSEAVRQSLVPSVEYDDVLWCIEYGLLSPSKVLSFLNSRQSTIIDHLLALDLVSRIYGPLSKEGATISSRILRAPFRFAFIEGWGQMPDPEYQTDTLEDMRGRRMAAFHTVSRVASLALIAYFETGFEILTSTSQLDEYQILDPRQPEARDIDHGSFRRVIGEFDGAPVDHFKNTTLHLSFTEWFAPLYSSSAVGQRDSEAVHAEAVVSVRDRGSWVADISILGAFGHPDVQELPTLGAPCNHPKPSKPPAGALSLETWDQVLDCPVGVVVTRSFKNWIARIAIVAILAQHCSLGKLNTANREMRGTAR</sequence>
<evidence type="ECO:0000313" key="1">
    <source>
        <dbReference type="EMBL" id="KAJ8131732.1"/>
    </source>
</evidence>
<keyword evidence="2" id="KW-1185">Reference proteome</keyword>
<reference evidence="1" key="1">
    <citation type="submission" date="2022-12" db="EMBL/GenBank/DDBJ databases">
        <title>Genome Sequence of Lasiodiplodia mahajangana.</title>
        <authorList>
            <person name="Buettner E."/>
        </authorList>
    </citation>
    <scope>NUCLEOTIDE SEQUENCE</scope>
    <source>
        <strain evidence="1">VT137</strain>
    </source>
</reference>
<dbReference type="Proteomes" id="UP001153332">
    <property type="component" value="Unassembled WGS sequence"/>
</dbReference>
<protein>
    <submittedName>
        <fullName evidence="1">Uncharacterized protein</fullName>
    </submittedName>
</protein>
<organism evidence="1 2">
    <name type="scientific">Lasiodiplodia mahajangana</name>
    <dbReference type="NCBI Taxonomy" id="1108764"/>
    <lineage>
        <taxon>Eukaryota</taxon>
        <taxon>Fungi</taxon>
        <taxon>Dikarya</taxon>
        <taxon>Ascomycota</taxon>
        <taxon>Pezizomycotina</taxon>
        <taxon>Dothideomycetes</taxon>
        <taxon>Dothideomycetes incertae sedis</taxon>
        <taxon>Botryosphaeriales</taxon>
        <taxon>Botryosphaeriaceae</taxon>
        <taxon>Lasiodiplodia</taxon>
    </lineage>
</organism>
<comment type="caution">
    <text evidence="1">The sequence shown here is derived from an EMBL/GenBank/DDBJ whole genome shotgun (WGS) entry which is preliminary data.</text>
</comment>
<name>A0ACC2JWL8_9PEZI</name>
<proteinExistence type="predicted"/>
<accession>A0ACC2JWL8</accession>
<dbReference type="EMBL" id="JAPUUL010000238">
    <property type="protein sequence ID" value="KAJ8131732.1"/>
    <property type="molecule type" value="Genomic_DNA"/>
</dbReference>